<evidence type="ECO:0000256" key="11">
    <source>
        <dbReference type="ARBA" id="ARBA00083370"/>
    </source>
</evidence>
<dbReference type="GO" id="GO:0005783">
    <property type="term" value="C:endoplasmic reticulum"/>
    <property type="evidence" value="ECO:0007669"/>
    <property type="project" value="TreeGrafter"/>
</dbReference>
<dbReference type="InterPro" id="IPR053912">
    <property type="entry name" value="PGAP2IP_TM_1nd"/>
</dbReference>
<evidence type="ECO:0000256" key="6">
    <source>
        <dbReference type="ARBA" id="ARBA00023180"/>
    </source>
</evidence>
<evidence type="ECO:0000259" key="13">
    <source>
        <dbReference type="Pfam" id="PF23021"/>
    </source>
</evidence>
<dbReference type="Gene3D" id="3.60.10.10">
    <property type="entry name" value="Endonuclease/exonuclease/phosphatase"/>
    <property type="match status" value="1"/>
</dbReference>
<comment type="subcellular location">
    <subcellularLocation>
        <location evidence="1">Membrane</location>
        <topology evidence="1">Multi-pass membrane protein</topology>
    </subcellularLocation>
</comment>
<dbReference type="Ensembl" id="ENSNGAT00000018322.1">
    <property type="protein sequence ID" value="ENSNGAP00000012756.1"/>
    <property type="gene ID" value="ENSNGAG00000014503.1"/>
</dbReference>
<evidence type="ECO:0000256" key="10">
    <source>
        <dbReference type="ARBA" id="ARBA00070285"/>
    </source>
</evidence>
<dbReference type="GO" id="GO:0016020">
    <property type="term" value="C:membrane"/>
    <property type="evidence" value="ECO:0007669"/>
    <property type="project" value="UniProtKB-SubCell"/>
</dbReference>
<evidence type="ECO:0000256" key="7">
    <source>
        <dbReference type="ARBA" id="ARBA00058459"/>
    </source>
</evidence>
<feature type="transmembrane region" description="Helical" evidence="12">
    <location>
        <begin position="93"/>
        <end position="114"/>
    </location>
</feature>
<evidence type="ECO:0000256" key="4">
    <source>
        <dbReference type="ARBA" id="ARBA00022989"/>
    </source>
</evidence>
<dbReference type="Pfam" id="PF23021">
    <property type="entry name" value="6TM_2nd_PGAP2IP"/>
    <property type="match status" value="1"/>
</dbReference>
<keyword evidence="4 12" id="KW-1133">Transmembrane helix</keyword>
<evidence type="ECO:0000259" key="14">
    <source>
        <dbReference type="Pfam" id="PF23022"/>
    </source>
</evidence>
<evidence type="ECO:0000256" key="9">
    <source>
        <dbReference type="ARBA" id="ARBA00063490"/>
    </source>
</evidence>
<reference evidence="16" key="1">
    <citation type="submission" date="2025-08" db="UniProtKB">
        <authorList>
            <consortium name="Ensembl"/>
        </authorList>
    </citation>
    <scope>IDENTIFICATION</scope>
</reference>
<dbReference type="InterPro" id="IPR053911">
    <property type="entry name" value="PGAP2IP_TM_2nd"/>
</dbReference>
<dbReference type="Pfam" id="PF23022">
    <property type="entry name" value="6TM_1st_PGAP2IP"/>
    <property type="match status" value="1"/>
</dbReference>
<dbReference type="InterPro" id="IPR036691">
    <property type="entry name" value="Endo/exonu/phosph_ase_sf"/>
</dbReference>
<dbReference type="SUPFAM" id="SSF56219">
    <property type="entry name" value="DNase I-like"/>
    <property type="match status" value="1"/>
</dbReference>
<feature type="transmembrane region" description="Helical" evidence="12">
    <location>
        <begin position="237"/>
        <end position="257"/>
    </location>
</feature>
<dbReference type="FunFam" id="3.60.10.10:FF:000021">
    <property type="entry name" value="PGAP2-interacting protein isoform A"/>
    <property type="match status" value="1"/>
</dbReference>
<evidence type="ECO:0000313" key="16">
    <source>
        <dbReference type="Ensembl" id="ENSNGAP00000012756.1"/>
    </source>
</evidence>
<keyword evidence="17" id="KW-1185">Reference proteome</keyword>
<reference evidence="16" key="2">
    <citation type="submission" date="2025-09" db="UniProtKB">
        <authorList>
            <consortium name="Ensembl"/>
        </authorList>
    </citation>
    <scope>IDENTIFICATION</scope>
</reference>
<evidence type="ECO:0000256" key="12">
    <source>
        <dbReference type="SAM" id="Phobius"/>
    </source>
</evidence>
<accession>A0A8C6R5Y4</accession>
<dbReference type="Pfam" id="PF23226">
    <property type="entry name" value="Exo_endo_phos_PGAP2IP"/>
    <property type="match status" value="1"/>
</dbReference>
<evidence type="ECO:0000259" key="15">
    <source>
        <dbReference type="Pfam" id="PF23226"/>
    </source>
</evidence>
<protein>
    <recommendedName>
        <fullName evidence="10">PGAP2-interacting protein</fullName>
    </recommendedName>
    <alternativeName>
        <fullName evidence="11">Cell wall biogenesis protein 43 C-terminal homolog</fullName>
    </alternativeName>
</protein>
<keyword evidence="2" id="KW-0337">GPI-anchor biosynthesis</keyword>
<comment type="function">
    <text evidence="7">Involved in lipid remodeling during GPI-anchor maturation.</text>
</comment>
<feature type="transmembrane region" description="Helical" evidence="12">
    <location>
        <begin position="264"/>
        <end position="282"/>
    </location>
</feature>
<keyword evidence="6" id="KW-0325">Glycoprotein</keyword>
<dbReference type="Proteomes" id="UP000694381">
    <property type="component" value="Unassembled WGS sequence"/>
</dbReference>
<evidence type="ECO:0000256" key="3">
    <source>
        <dbReference type="ARBA" id="ARBA00022692"/>
    </source>
</evidence>
<organism evidence="16 17">
    <name type="scientific">Nannospalax galili</name>
    <name type="common">Northern Israeli blind subterranean mole rat</name>
    <name type="synonym">Spalax galili</name>
    <dbReference type="NCBI Taxonomy" id="1026970"/>
    <lineage>
        <taxon>Eukaryota</taxon>
        <taxon>Metazoa</taxon>
        <taxon>Chordata</taxon>
        <taxon>Craniata</taxon>
        <taxon>Vertebrata</taxon>
        <taxon>Euteleostomi</taxon>
        <taxon>Mammalia</taxon>
        <taxon>Eutheria</taxon>
        <taxon>Euarchontoglires</taxon>
        <taxon>Glires</taxon>
        <taxon>Rodentia</taxon>
        <taxon>Myomorpha</taxon>
        <taxon>Muroidea</taxon>
        <taxon>Spalacidae</taxon>
        <taxon>Spalacinae</taxon>
        <taxon>Nannospalax</taxon>
    </lineage>
</organism>
<feature type="transmembrane region" description="Helical" evidence="12">
    <location>
        <begin position="12"/>
        <end position="32"/>
    </location>
</feature>
<dbReference type="PANTHER" id="PTHR14859">
    <property type="entry name" value="CALCOFLUOR WHITE HYPERSENSITIVE PROTEIN PRECURSOR"/>
    <property type="match status" value="1"/>
</dbReference>
<keyword evidence="5 12" id="KW-0472">Membrane</keyword>
<sequence length="615" mass="69252">MLSLWRAVILETLLGYVSWSLYHDLGPMIYYFPLQTLELTGLEVFSIALLSPILLTMPLFWNLFNKRWMLALLRMVTVGSIASFEAPNAKLRLAILALGVSSSSIVQSVTWWSGSGLQRYLRIWGFILGHILLLVLRIWYTSLNPIWSYQKSNRVILTLSTIAVFDRIGTDGDCSNPEGKKSSEVAKGTASRPNWLLAGAAFGSLMFLTHWIFGEVSLVSRWAVSGHPHPGPDPNPFGGAVLLGLASGLMLSAWSWFCDAWSRLGWWIIGTMVVVIGLSMLFGPKKNLDFLLQTKNSPKVLFRKSKKYMNLLLWLLVGLGLLGLGLRHKTYERKLGKGAPAKVVTAAIWPFRFGYDNEGWSNLERSAQLLEQTGADFITILESDASKPYMGNNDLTMWLGEKLGFYTDFGPSTRDHTWGIMVLSRYPIVKSEHHLLPSPEGEIAPAITLTVNVSAALVDFVVTHFGNHEDDLDRKLQAIAVSKLLKNCSNKVIFLGYITSAPGSRDYLQLTEHGNVKDIDSTDHDRWCEYIMYRGLIRLGYARISHAELSDSEIQMAKFRIPDDPVNYRDNKKVVIDDTGVPKNIHFNPRFGSYKEGHNHENNHHFHMSTPKYFV</sequence>
<feature type="transmembrane region" description="Helical" evidence="12">
    <location>
        <begin position="195"/>
        <end position="213"/>
    </location>
</feature>
<dbReference type="InterPro" id="IPR051916">
    <property type="entry name" value="GPI-anchor_lipid_remodeler"/>
</dbReference>
<evidence type="ECO:0000256" key="8">
    <source>
        <dbReference type="ARBA" id="ARBA00060979"/>
    </source>
</evidence>
<feature type="domain" description="PGAP2IP first transmembrane" evidence="14">
    <location>
        <begin position="16"/>
        <end position="153"/>
    </location>
</feature>
<keyword evidence="3 12" id="KW-0812">Transmembrane</keyword>
<comment type="similarity">
    <text evidence="8">Belongs to the PGAP2IP family.</text>
</comment>
<feature type="transmembrane region" description="Helical" evidence="12">
    <location>
        <begin position="308"/>
        <end position="326"/>
    </location>
</feature>
<gene>
    <name evidence="16" type="primary">Cwh43</name>
</gene>
<evidence type="ECO:0000256" key="1">
    <source>
        <dbReference type="ARBA" id="ARBA00004141"/>
    </source>
</evidence>
<evidence type="ECO:0000256" key="5">
    <source>
        <dbReference type="ARBA" id="ARBA00023136"/>
    </source>
</evidence>
<dbReference type="GO" id="GO:0006506">
    <property type="term" value="P:GPI anchor biosynthetic process"/>
    <property type="evidence" value="ECO:0007669"/>
    <property type="project" value="UniProtKB-KW"/>
</dbReference>
<proteinExistence type="inferred from homology"/>
<feature type="transmembrane region" description="Helical" evidence="12">
    <location>
        <begin position="120"/>
        <end position="140"/>
    </location>
</feature>
<dbReference type="InterPro" id="IPR057315">
    <property type="entry name" value="Exo_endo_phos_PGAP2IP_C"/>
</dbReference>
<feature type="domain" description="PGAP2IP second transmembrane" evidence="13">
    <location>
        <begin position="192"/>
        <end position="276"/>
    </location>
</feature>
<comment type="subunit">
    <text evidence="9">Interacts with PGAP2/FRAG1.</text>
</comment>
<evidence type="ECO:0000313" key="17">
    <source>
        <dbReference type="Proteomes" id="UP000694381"/>
    </source>
</evidence>
<feature type="domain" description="PGAP2IP C-terminal nuclease-like" evidence="15">
    <location>
        <begin position="342"/>
        <end position="570"/>
    </location>
</feature>
<name>A0A8C6R5Y4_NANGA</name>
<evidence type="ECO:0000256" key="2">
    <source>
        <dbReference type="ARBA" id="ARBA00022502"/>
    </source>
</evidence>
<feature type="transmembrane region" description="Helical" evidence="12">
    <location>
        <begin position="44"/>
        <end position="64"/>
    </location>
</feature>
<dbReference type="PANTHER" id="PTHR14859:SF1">
    <property type="entry name" value="PGAP2-INTERACTING PROTEIN"/>
    <property type="match status" value="1"/>
</dbReference>
<dbReference type="AlphaFoldDB" id="A0A8C6R5Y4"/>
<dbReference type="GeneTree" id="ENSGT00510000048509"/>